<keyword evidence="8 10" id="KW-0460">Magnesium</keyword>
<feature type="binding site" evidence="10">
    <location>
        <position position="42"/>
    </location>
    <ligand>
        <name>K(+)</name>
        <dbReference type="ChEBI" id="CHEBI:29103"/>
    </ligand>
</feature>
<evidence type="ECO:0000259" key="13">
    <source>
        <dbReference type="Pfam" id="PF00438"/>
    </source>
</evidence>
<comment type="catalytic activity">
    <reaction evidence="10">
        <text>L-methionine + ATP + H2O = S-adenosyl-L-methionine + phosphate + diphosphate</text>
        <dbReference type="Rhea" id="RHEA:21080"/>
        <dbReference type="ChEBI" id="CHEBI:15377"/>
        <dbReference type="ChEBI" id="CHEBI:30616"/>
        <dbReference type="ChEBI" id="CHEBI:33019"/>
        <dbReference type="ChEBI" id="CHEBI:43474"/>
        <dbReference type="ChEBI" id="CHEBI:57844"/>
        <dbReference type="ChEBI" id="CHEBI:59789"/>
        <dbReference type="EC" id="2.5.1.6"/>
    </reaction>
</comment>
<feature type="binding site" evidence="10">
    <location>
        <position position="249"/>
    </location>
    <ligand>
        <name>L-methionine</name>
        <dbReference type="ChEBI" id="CHEBI:57844"/>
        <note>ligand shared between two neighboring subunits</note>
    </ligand>
</feature>
<evidence type="ECO:0000256" key="5">
    <source>
        <dbReference type="ARBA" id="ARBA00022723"/>
    </source>
</evidence>
<feature type="binding site" evidence="10">
    <location>
        <position position="16"/>
    </location>
    <ligand>
        <name>Mg(2+)</name>
        <dbReference type="ChEBI" id="CHEBI:18420"/>
    </ligand>
</feature>
<dbReference type="PANTHER" id="PTHR11964">
    <property type="entry name" value="S-ADENOSYLMETHIONINE SYNTHETASE"/>
    <property type="match status" value="1"/>
</dbReference>
<dbReference type="PIRSF" id="PIRSF000497">
    <property type="entry name" value="MAT"/>
    <property type="match status" value="1"/>
</dbReference>
<evidence type="ECO:0000256" key="12">
    <source>
        <dbReference type="RuleBase" id="RU004462"/>
    </source>
</evidence>
<dbReference type="PROSITE" id="PS00376">
    <property type="entry name" value="ADOMET_SYNTHASE_1"/>
    <property type="match status" value="1"/>
</dbReference>
<evidence type="ECO:0000259" key="14">
    <source>
        <dbReference type="Pfam" id="PF02772"/>
    </source>
</evidence>
<evidence type="ECO:0000256" key="3">
    <source>
        <dbReference type="ARBA" id="ARBA00022563"/>
    </source>
</evidence>
<feature type="domain" description="S-adenosylmethionine synthetase N-terminal" evidence="13">
    <location>
        <begin position="3"/>
        <end position="100"/>
    </location>
</feature>
<evidence type="ECO:0000256" key="11">
    <source>
        <dbReference type="RuleBase" id="RU000542"/>
    </source>
</evidence>
<dbReference type="InterPro" id="IPR022630">
    <property type="entry name" value="S-AdoMet_synt_C"/>
</dbReference>
<organism evidence="16 17">
    <name type="scientific">Flavobacterium aureirubrum</name>
    <dbReference type="NCBI Taxonomy" id="3133147"/>
    <lineage>
        <taxon>Bacteria</taxon>
        <taxon>Pseudomonadati</taxon>
        <taxon>Bacteroidota</taxon>
        <taxon>Flavobacteriia</taxon>
        <taxon>Flavobacteriales</taxon>
        <taxon>Flavobacteriaceae</taxon>
        <taxon>Flavobacterium</taxon>
    </lineage>
</organism>
<keyword evidence="7 10" id="KW-0067">ATP-binding</keyword>
<dbReference type="InterPro" id="IPR022629">
    <property type="entry name" value="S-AdoMet_synt_central"/>
</dbReference>
<dbReference type="EC" id="2.5.1.6" evidence="10"/>
<comment type="caution">
    <text evidence="16">The sequence shown here is derived from an EMBL/GenBank/DDBJ whole genome shotgun (WGS) entry which is preliminary data.</text>
</comment>
<proteinExistence type="inferred from homology"/>
<feature type="binding site" description="in other chain" evidence="10">
    <location>
        <begin position="240"/>
        <end position="241"/>
    </location>
    <ligand>
        <name>ATP</name>
        <dbReference type="ChEBI" id="CHEBI:30616"/>
        <note>ligand shared between two neighboring subunits</note>
    </ligand>
</feature>
<sequence>MAYLFTSESVSEGHPDKVADQISDALIDNFLAFDPESKVACETLVTTGQVILAGEVKSNTYLDVQQIAREVIRKIGYTKSEYMFEADSCGVLSAIHEQSADINQGVDRASKEEQGAGDQGMMFGYATNETENYMPLALDLSHALLIELANLRRENKEITYLRPDAKSQVTLEYSDDNKPQRIDAIVISTQHDDFAPEAEMLAKIKADLVGILIPRIKAKYPQYAHLFNDQITYHINPTGKFVIGGPHGDTGLTGRKIIVDTYGGKGAHGGGAFSGKDPSKVDRSAAYATRHIAKNLVAAGLCDEVLVQVSYAIGVAKPTSINVVTYGTSKVNMTDGEISKKVEEIFDMRPYFIEQRLKLRNPIYSETAAYGHMGRQPETVTKTFQLPNGEPKTVTVELFTWEKLDFVDKVKVAFGL</sequence>
<dbReference type="Pfam" id="PF00438">
    <property type="entry name" value="S-AdoMet_synt_N"/>
    <property type="match status" value="1"/>
</dbReference>
<dbReference type="SUPFAM" id="SSF55973">
    <property type="entry name" value="S-adenosylmethionine synthetase"/>
    <property type="match status" value="3"/>
</dbReference>
<feature type="binding site" evidence="10">
    <location>
        <position position="249"/>
    </location>
    <ligand>
        <name>ATP</name>
        <dbReference type="ChEBI" id="CHEBI:30616"/>
        <note>ligand shared between two neighboring subunits</note>
    </ligand>
</feature>
<comment type="subcellular location">
    <subcellularLocation>
        <location evidence="10 11">Cytoplasm</location>
    </subcellularLocation>
</comment>
<feature type="domain" description="S-adenosylmethionine synthetase C-terminal" evidence="15">
    <location>
        <begin position="243"/>
        <end position="376"/>
    </location>
</feature>
<protein>
    <recommendedName>
        <fullName evidence="10">S-adenosylmethionine synthase</fullName>
        <shortName evidence="10">AdoMet synthase</shortName>
        <ecNumber evidence="10">2.5.1.6</ecNumber>
    </recommendedName>
    <alternativeName>
        <fullName evidence="10">MAT</fullName>
    </alternativeName>
    <alternativeName>
        <fullName evidence="10">Methionine adenosyltransferase</fullName>
    </alternativeName>
</protein>
<feature type="binding site" evidence="10">
    <location>
        <position position="272"/>
    </location>
    <ligand>
        <name>ATP</name>
        <dbReference type="ChEBI" id="CHEBI:30616"/>
        <note>ligand shared between two neighboring subunits</note>
    </ligand>
</feature>
<dbReference type="HAMAP" id="MF_00086">
    <property type="entry name" value="S_AdoMet_synth1"/>
    <property type="match status" value="1"/>
</dbReference>
<feature type="binding site" description="in other chain" evidence="10">
    <location>
        <position position="14"/>
    </location>
    <ligand>
        <name>ATP</name>
        <dbReference type="ChEBI" id="CHEBI:30616"/>
        <note>ligand shared between two neighboring subunits</note>
    </ligand>
</feature>
<keyword evidence="4 10" id="KW-0808">Transferase</keyword>
<dbReference type="NCBIfam" id="TIGR01034">
    <property type="entry name" value="metK"/>
    <property type="match status" value="1"/>
</dbReference>
<evidence type="ECO:0000256" key="8">
    <source>
        <dbReference type="ARBA" id="ARBA00022842"/>
    </source>
</evidence>
<comment type="similarity">
    <text evidence="2 10 12">Belongs to the AdoMet synthase family.</text>
</comment>
<evidence type="ECO:0000256" key="2">
    <source>
        <dbReference type="ARBA" id="ARBA00009685"/>
    </source>
</evidence>
<dbReference type="CDD" id="cd18079">
    <property type="entry name" value="S-AdoMet_synt"/>
    <property type="match status" value="1"/>
</dbReference>
<dbReference type="Pfam" id="PF02773">
    <property type="entry name" value="S-AdoMet_synt_C"/>
    <property type="match status" value="1"/>
</dbReference>
<dbReference type="GO" id="GO:0004478">
    <property type="term" value="F:methionine adenosyltransferase activity"/>
    <property type="evidence" value="ECO:0007669"/>
    <property type="project" value="UniProtKB-EC"/>
</dbReference>
<comment type="cofactor">
    <cofactor evidence="10">
        <name>Mg(2+)</name>
        <dbReference type="ChEBI" id="CHEBI:18420"/>
    </cofactor>
    <text evidence="10">Binds 2 divalent ions per subunit.</text>
</comment>
<evidence type="ECO:0000256" key="7">
    <source>
        <dbReference type="ARBA" id="ARBA00022840"/>
    </source>
</evidence>
<dbReference type="RefSeq" id="WP_342696048.1">
    <property type="nucleotide sequence ID" value="NZ_JBCGDO010000011.1"/>
</dbReference>
<feature type="region of interest" description="Flexible loop" evidence="10">
    <location>
        <begin position="98"/>
        <end position="108"/>
    </location>
</feature>
<comment type="pathway">
    <text evidence="1 10">Amino-acid biosynthesis; S-adenosyl-L-methionine biosynthesis; S-adenosyl-L-methionine from L-methionine: step 1/1.</text>
</comment>
<evidence type="ECO:0000259" key="15">
    <source>
        <dbReference type="Pfam" id="PF02773"/>
    </source>
</evidence>
<feature type="binding site" description="in other chain" evidence="10">
    <location>
        <position position="280"/>
    </location>
    <ligand>
        <name>L-methionine</name>
        <dbReference type="ChEBI" id="CHEBI:57844"/>
        <note>ligand shared between two neighboring subunits</note>
    </ligand>
</feature>
<evidence type="ECO:0000313" key="16">
    <source>
        <dbReference type="EMBL" id="MEM0542846.1"/>
    </source>
</evidence>
<reference evidence="16 17" key="1">
    <citation type="submission" date="2024-03" db="EMBL/GenBank/DDBJ databases">
        <title>Two novel species of the genus Flavobacterium exhibiting potentially degradation of complex polysaccharides.</title>
        <authorList>
            <person name="Lian X."/>
        </authorList>
    </citation>
    <scope>NUCLEOTIDE SEQUENCE [LARGE SCALE GENOMIC DNA]</scope>
    <source>
        <strain evidence="17">j3</strain>
    </source>
</reference>
<comment type="cofactor">
    <cofactor evidence="10">
        <name>K(+)</name>
        <dbReference type="ChEBI" id="CHEBI:29103"/>
    </cofactor>
    <text evidence="10">Binds 1 potassium ion per subunit.</text>
</comment>
<evidence type="ECO:0000256" key="10">
    <source>
        <dbReference type="HAMAP-Rule" id="MF_00086"/>
    </source>
</evidence>
<dbReference type="InterPro" id="IPR022631">
    <property type="entry name" value="ADOMET_SYNTHASE_CS"/>
</dbReference>
<feature type="domain" description="S-adenosylmethionine synthetase central" evidence="14">
    <location>
        <begin position="113"/>
        <end position="241"/>
    </location>
</feature>
<keyword evidence="3 10" id="KW-0554">One-carbon metabolism</keyword>
<feature type="binding site" description="in other chain" evidence="10">
    <location>
        <begin position="255"/>
        <end position="256"/>
    </location>
    <ligand>
        <name>ATP</name>
        <dbReference type="ChEBI" id="CHEBI:30616"/>
        <note>ligand shared between two neighboring subunits</note>
    </ligand>
</feature>
<dbReference type="Pfam" id="PF02772">
    <property type="entry name" value="S-AdoMet_synt_M"/>
    <property type="match status" value="1"/>
</dbReference>
<feature type="binding site" description="in other chain" evidence="10">
    <location>
        <begin position="164"/>
        <end position="166"/>
    </location>
    <ligand>
        <name>ATP</name>
        <dbReference type="ChEBI" id="CHEBI:30616"/>
        <note>ligand shared between two neighboring subunits</note>
    </ligand>
</feature>
<accession>A0ABU9N5Z8</accession>
<dbReference type="Gene3D" id="3.30.300.10">
    <property type="match status" value="3"/>
</dbReference>
<dbReference type="InterPro" id="IPR022636">
    <property type="entry name" value="S-AdoMet_synthetase_sfam"/>
</dbReference>
<dbReference type="InterPro" id="IPR022628">
    <property type="entry name" value="S-AdoMet_synt_N"/>
</dbReference>
<keyword evidence="6 10" id="KW-0547">Nucleotide-binding</keyword>
<evidence type="ECO:0000256" key="9">
    <source>
        <dbReference type="ARBA" id="ARBA00022958"/>
    </source>
</evidence>
<keyword evidence="17" id="KW-1185">Reference proteome</keyword>
<comment type="function">
    <text evidence="10">Catalyzes the formation of S-adenosylmethionine (AdoMet) from methionine and ATP. The overall synthetic reaction is composed of two sequential steps, AdoMet formation and the subsequent tripolyphosphate hydrolysis which occurs prior to release of AdoMet from the enzyme.</text>
</comment>
<dbReference type="PROSITE" id="PS00377">
    <property type="entry name" value="ADOMET_SYNTHASE_2"/>
    <property type="match status" value="1"/>
</dbReference>
<feature type="binding site" description="in other chain" evidence="10">
    <location>
        <position position="98"/>
    </location>
    <ligand>
        <name>L-methionine</name>
        <dbReference type="ChEBI" id="CHEBI:57844"/>
        <note>ligand shared between two neighboring subunits</note>
    </ligand>
</feature>
<evidence type="ECO:0000256" key="1">
    <source>
        <dbReference type="ARBA" id="ARBA00005224"/>
    </source>
</evidence>
<evidence type="ECO:0000313" key="17">
    <source>
        <dbReference type="Proteomes" id="UP001460072"/>
    </source>
</evidence>
<comment type="subunit">
    <text evidence="10">Homotetramer; dimer of dimers.</text>
</comment>
<keyword evidence="5 10" id="KW-0479">Metal-binding</keyword>
<keyword evidence="10" id="KW-0963">Cytoplasm</keyword>
<feature type="binding site" description="in other chain" evidence="10">
    <location>
        <position position="55"/>
    </location>
    <ligand>
        <name>L-methionine</name>
        <dbReference type="ChEBI" id="CHEBI:57844"/>
        <note>ligand shared between two neighboring subunits</note>
    </ligand>
</feature>
<evidence type="ECO:0000256" key="4">
    <source>
        <dbReference type="ARBA" id="ARBA00022679"/>
    </source>
</evidence>
<feature type="binding site" evidence="10">
    <location>
        <position position="276"/>
    </location>
    <ligand>
        <name>ATP</name>
        <dbReference type="ChEBI" id="CHEBI:30616"/>
        <note>ligand shared between two neighboring subunits</note>
    </ligand>
</feature>
<dbReference type="Proteomes" id="UP001460072">
    <property type="component" value="Unassembled WGS sequence"/>
</dbReference>
<keyword evidence="9 10" id="KW-0630">Potassium</keyword>
<evidence type="ECO:0000256" key="6">
    <source>
        <dbReference type="ARBA" id="ARBA00022741"/>
    </source>
</evidence>
<name>A0ABU9N5Z8_9FLAO</name>
<dbReference type="InterPro" id="IPR002133">
    <property type="entry name" value="S-AdoMet_synthetase"/>
</dbReference>
<gene>
    <name evidence="10 16" type="primary">metK</name>
    <name evidence="16" type="ORF">WFZ85_09455</name>
</gene>
<dbReference type="EMBL" id="JBCGDO010000011">
    <property type="protein sequence ID" value="MEM0542846.1"/>
    <property type="molecule type" value="Genomic_DNA"/>
</dbReference>